<reference evidence="1 2" key="1">
    <citation type="submission" date="2019-02" db="EMBL/GenBank/DDBJ databases">
        <title>Deep-cultivation of Planctomycetes and their phenomic and genomic characterization uncovers novel biology.</title>
        <authorList>
            <person name="Wiegand S."/>
            <person name="Jogler M."/>
            <person name="Boedeker C."/>
            <person name="Pinto D."/>
            <person name="Vollmers J."/>
            <person name="Rivas-Marin E."/>
            <person name="Kohn T."/>
            <person name="Peeters S.H."/>
            <person name="Heuer A."/>
            <person name="Rast P."/>
            <person name="Oberbeckmann S."/>
            <person name="Bunk B."/>
            <person name="Jeske O."/>
            <person name="Meyerdierks A."/>
            <person name="Storesund J.E."/>
            <person name="Kallscheuer N."/>
            <person name="Luecker S."/>
            <person name="Lage O.M."/>
            <person name="Pohl T."/>
            <person name="Merkel B.J."/>
            <person name="Hornburger P."/>
            <person name="Mueller R.-W."/>
            <person name="Bruemmer F."/>
            <person name="Labrenz M."/>
            <person name="Spormann A.M."/>
            <person name="Op Den Camp H."/>
            <person name="Overmann J."/>
            <person name="Amann R."/>
            <person name="Jetten M.S.M."/>
            <person name="Mascher T."/>
            <person name="Medema M.H."/>
            <person name="Devos D.P."/>
            <person name="Kaster A.-K."/>
            <person name="Ovreas L."/>
            <person name="Rohde M."/>
            <person name="Galperin M.Y."/>
            <person name="Jogler C."/>
        </authorList>
    </citation>
    <scope>NUCLEOTIDE SEQUENCE [LARGE SCALE GENOMIC DNA]</scope>
    <source>
        <strain evidence="1 2">Q31b</strain>
    </source>
</reference>
<dbReference type="Pfam" id="PF07610">
    <property type="entry name" value="DUF1573"/>
    <property type="match status" value="2"/>
</dbReference>
<accession>A0A5C6DSU5</accession>
<dbReference type="InterPro" id="IPR013783">
    <property type="entry name" value="Ig-like_fold"/>
</dbReference>
<dbReference type="AlphaFoldDB" id="A0A5C6DSU5"/>
<evidence type="ECO:0000313" key="2">
    <source>
        <dbReference type="Proteomes" id="UP000315471"/>
    </source>
</evidence>
<dbReference type="Gene3D" id="2.60.40.10">
    <property type="entry name" value="Immunoglobulins"/>
    <property type="match status" value="2"/>
</dbReference>
<dbReference type="PANTHER" id="PTHR37833:SF1">
    <property type="entry name" value="SIGNAL PEPTIDE PROTEIN"/>
    <property type="match status" value="1"/>
</dbReference>
<comment type="caution">
    <text evidence="1">The sequence shown here is derived from an EMBL/GenBank/DDBJ whole genome shotgun (WGS) entry which is preliminary data.</text>
</comment>
<sequence>MLSRCFVLFVGMVVGGFFSGTPLRAQNWADKMFKVQSHDFRTVGRGAKAEFHFELTNLYEEDVHIAAVRSSCGCTTPSVTKDTLKTHETGAVVATFNTSTFVGKKGATFTVVFDKPYYAEVQLKVSGYIRTDITFDPPEVAFGEFRSGKPQERDVVISHTGNSNWRITDVRSHCSNLKVSLGQPELSPGLVRYRMHVTMQEDVPEGEIQERLTLISNDRSFPTTEMAISGRARAALSVSPAAVTLGSTSADAVVEKRLVVKGDEPFSVKEVVCDDKRFTFEVPVGSKKLHFVKMKFEGDGQAAQISQTIRIITDLPGDPSADCIVTGTLSAK</sequence>
<dbReference type="EMBL" id="SJPY01000007">
    <property type="protein sequence ID" value="TWU37819.1"/>
    <property type="molecule type" value="Genomic_DNA"/>
</dbReference>
<protein>
    <recommendedName>
        <fullName evidence="3">DUF1573 domain-containing protein</fullName>
    </recommendedName>
</protein>
<organism evidence="1 2">
    <name type="scientific">Novipirellula aureliae</name>
    <dbReference type="NCBI Taxonomy" id="2527966"/>
    <lineage>
        <taxon>Bacteria</taxon>
        <taxon>Pseudomonadati</taxon>
        <taxon>Planctomycetota</taxon>
        <taxon>Planctomycetia</taxon>
        <taxon>Pirellulales</taxon>
        <taxon>Pirellulaceae</taxon>
        <taxon>Novipirellula</taxon>
    </lineage>
</organism>
<name>A0A5C6DSU5_9BACT</name>
<evidence type="ECO:0008006" key="3">
    <source>
        <dbReference type="Google" id="ProtNLM"/>
    </source>
</evidence>
<dbReference type="InterPro" id="IPR011467">
    <property type="entry name" value="DUF1573"/>
</dbReference>
<evidence type="ECO:0000313" key="1">
    <source>
        <dbReference type="EMBL" id="TWU37819.1"/>
    </source>
</evidence>
<keyword evidence="2" id="KW-1185">Reference proteome</keyword>
<dbReference type="PANTHER" id="PTHR37833">
    <property type="entry name" value="LIPOPROTEIN-RELATED"/>
    <property type="match status" value="1"/>
</dbReference>
<gene>
    <name evidence="1" type="ORF">Q31b_46080</name>
</gene>
<proteinExistence type="predicted"/>
<dbReference type="Proteomes" id="UP000315471">
    <property type="component" value="Unassembled WGS sequence"/>
</dbReference>